<accession>A0ABW3WHZ3</accession>
<sequence length="214" mass="23153">MQLLRGVLVLSAAGIGLYLVLMKSGADPHGAAVVRDHAAVFATAIDTELERLAPACITIPGAFPRSPMWNHIPCDACKGLEQAGLLAFSDGKYHLLEAGEPYYSRRESRFCFGEVKVREIAESLPVHAMDGTRFVSLKYVPEIHSPAPFLFTPEARALGLPEPLPAKGGGAPWLGAEQIITFAFSDDGGVISVSPWSGYRYGKYAREREAGAWH</sequence>
<name>A0ABW3WHZ3_9RHOO</name>
<keyword evidence="2" id="KW-1185">Reference proteome</keyword>
<dbReference type="EMBL" id="JBHTMC010000033">
    <property type="protein sequence ID" value="MFD1265440.1"/>
    <property type="molecule type" value="Genomic_DNA"/>
</dbReference>
<comment type="caution">
    <text evidence="1">The sequence shown here is derived from an EMBL/GenBank/DDBJ whole genome shotgun (WGS) entry which is preliminary data.</text>
</comment>
<reference evidence="2" key="1">
    <citation type="journal article" date="2019" name="Int. J. Syst. Evol. Microbiol.">
        <title>The Global Catalogue of Microorganisms (GCM) 10K type strain sequencing project: providing services to taxonomists for standard genome sequencing and annotation.</title>
        <authorList>
            <consortium name="The Broad Institute Genomics Platform"/>
            <consortium name="The Broad Institute Genome Sequencing Center for Infectious Disease"/>
            <person name="Wu L."/>
            <person name="Ma J."/>
        </authorList>
    </citation>
    <scope>NUCLEOTIDE SEQUENCE [LARGE SCALE GENOMIC DNA]</scope>
    <source>
        <strain evidence="2">CCUG 48884</strain>
    </source>
</reference>
<evidence type="ECO:0000313" key="2">
    <source>
        <dbReference type="Proteomes" id="UP001597158"/>
    </source>
</evidence>
<evidence type="ECO:0000313" key="1">
    <source>
        <dbReference type="EMBL" id="MFD1265440.1"/>
    </source>
</evidence>
<gene>
    <name evidence="1" type="ORF">ACFQ4M_17850</name>
</gene>
<protein>
    <submittedName>
        <fullName evidence="1">Uncharacterized protein</fullName>
    </submittedName>
</protein>
<proteinExistence type="predicted"/>
<dbReference type="RefSeq" id="WP_277834912.1">
    <property type="nucleotide sequence ID" value="NZ_JARQZE010000018.1"/>
</dbReference>
<organism evidence="1 2">
    <name type="scientific">Thauera mechernichensis</name>
    <dbReference type="NCBI Taxonomy" id="82788"/>
    <lineage>
        <taxon>Bacteria</taxon>
        <taxon>Pseudomonadati</taxon>
        <taxon>Pseudomonadota</taxon>
        <taxon>Betaproteobacteria</taxon>
        <taxon>Rhodocyclales</taxon>
        <taxon>Zoogloeaceae</taxon>
        <taxon>Thauera</taxon>
    </lineage>
</organism>
<dbReference type="Proteomes" id="UP001597158">
    <property type="component" value="Unassembled WGS sequence"/>
</dbReference>